<name>A0A830G3S0_9EURY</name>
<comment type="caution">
    <text evidence="1">The sequence shown here is derived from an EMBL/GenBank/DDBJ whole genome shotgun (WGS) entry which is preliminary data.</text>
</comment>
<organism evidence="1 2">
    <name type="scientific">Halarchaeum rubridurum</name>
    <dbReference type="NCBI Taxonomy" id="489911"/>
    <lineage>
        <taxon>Archaea</taxon>
        <taxon>Methanobacteriati</taxon>
        <taxon>Methanobacteriota</taxon>
        <taxon>Stenosarchaea group</taxon>
        <taxon>Halobacteria</taxon>
        <taxon>Halobacteriales</taxon>
        <taxon>Halobacteriaceae</taxon>
    </lineage>
</organism>
<evidence type="ECO:0000313" key="2">
    <source>
        <dbReference type="Proteomes" id="UP000614609"/>
    </source>
</evidence>
<reference evidence="1" key="2">
    <citation type="submission" date="2020-09" db="EMBL/GenBank/DDBJ databases">
        <authorList>
            <person name="Sun Q."/>
            <person name="Ohkuma M."/>
        </authorList>
    </citation>
    <scope>NUCLEOTIDE SEQUENCE</scope>
    <source>
        <strain evidence="1">JCM 16108</strain>
    </source>
</reference>
<reference evidence="1" key="1">
    <citation type="journal article" date="2014" name="Int. J. Syst. Evol. Microbiol.">
        <title>Complete genome sequence of Corynebacterium casei LMG S-19264T (=DSM 44701T), isolated from a smear-ripened cheese.</title>
        <authorList>
            <consortium name="US DOE Joint Genome Institute (JGI-PGF)"/>
            <person name="Walter F."/>
            <person name="Albersmeier A."/>
            <person name="Kalinowski J."/>
            <person name="Ruckert C."/>
        </authorList>
    </citation>
    <scope>NUCLEOTIDE SEQUENCE</scope>
    <source>
        <strain evidence="1">JCM 16108</strain>
    </source>
</reference>
<keyword evidence="2" id="KW-1185">Reference proteome</keyword>
<gene>
    <name evidence="1" type="ORF">GCM10009017_24800</name>
</gene>
<protein>
    <submittedName>
        <fullName evidence="1">Uncharacterized protein</fullName>
    </submittedName>
</protein>
<evidence type="ECO:0000313" key="1">
    <source>
        <dbReference type="EMBL" id="GGM73922.1"/>
    </source>
</evidence>
<dbReference type="AlphaFoldDB" id="A0A830G3S0"/>
<dbReference type="EMBL" id="BMOO01000006">
    <property type="protein sequence ID" value="GGM73922.1"/>
    <property type="molecule type" value="Genomic_DNA"/>
</dbReference>
<dbReference type="Proteomes" id="UP000614609">
    <property type="component" value="Unassembled WGS sequence"/>
</dbReference>
<accession>A0A830G3S0</accession>
<sequence length="166" mass="18349">MAWCPTDSTVPDWLPSPLFNWTGFGAAETMSGFALAASTHECLPRRRRGRLPLCIIATRRLLECERGNEPESILCLLTHCAESLPRVDRVPGTVVEVGRVSTRTFAVLPLCSPTYLLKKVFADVALDLDDVGKAAPSFGERSRRRAITIRDELALVDRGVALRNEE</sequence>
<proteinExistence type="predicted"/>